<dbReference type="AlphaFoldDB" id="A0A1W0VX50"/>
<dbReference type="Proteomes" id="UP000000768">
    <property type="component" value="Chromosome 3"/>
</dbReference>
<evidence type="ECO:0000313" key="2">
    <source>
        <dbReference type="Proteomes" id="UP000000768"/>
    </source>
</evidence>
<dbReference type="Gramene" id="OQU86718">
    <property type="protein sequence ID" value="OQU86718"/>
    <property type="gene ID" value="SORBI_3003G133201"/>
</dbReference>
<name>A0A1W0VX50_SORBI</name>
<gene>
    <name evidence="1" type="ORF">SORBI_3003G133201</name>
</gene>
<accession>A0A1W0VX50</accession>
<reference evidence="1 2" key="1">
    <citation type="journal article" date="2009" name="Nature">
        <title>The Sorghum bicolor genome and the diversification of grasses.</title>
        <authorList>
            <person name="Paterson A.H."/>
            <person name="Bowers J.E."/>
            <person name="Bruggmann R."/>
            <person name="Dubchak I."/>
            <person name="Grimwood J."/>
            <person name="Gundlach H."/>
            <person name="Haberer G."/>
            <person name="Hellsten U."/>
            <person name="Mitros T."/>
            <person name="Poliakov A."/>
            <person name="Schmutz J."/>
            <person name="Spannagl M."/>
            <person name="Tang H."/>
            <person name="Wang X."/>
            <person name="Wicker T."/>
            <person name="Bharti A.K."/>
            <person name="Chapman J."/>
            <person name="Feltus F.A."/>
            <person name="Gowik U."/>
            <person name="Grigoriev I.V."/>
            <person name="Lyons E."/>
            <person name="Maher C.A."/>
            <person name="Martis M."/>
            <person name="Narechania A."/>
            <person name="Otillar R.P."/>
            <person name="Penning B.W."/>
            <person name="Salamov A.A."/>
            <person name="Wang Y."/>
            <person name="Zhang L."/>
            <person name="Carpita N.C."/>
            <person name="Freeling M."/>
            <person name="Gingle A.R."/>
            <person name="Hash C.T."/>
            <person name="Keller B."/>
            <person name="Klein P."/>
            <person name="Kresovich S."/>
            <person name="McCann M.C."/>
            <person name="Ming R."/>
            <person name="Peterson D.G."/>
            <person name="Mehboob-ur-Rahman"/>
            <person name="Ware D."/>
            <person name="Westhoff P."/>
            <person name="Mayer K.F."/>
            <person name="Messing J."/>
            <person name="Rokhsar D.S."/>
        </authorList>
    </citation>
    <scope>NUCLEOTIDE SEQUENCE [LARGE SCALE GENOMIC DNA]</scope>
    <source>
        <strain evidence="2">cv. BTx623</strain>
    </source>
</reference>
<protein>
    <submittedName>
        <fullName evidence="1">Uncharacterized protein</fullName>
    </submittedName>
</protein>
<dbReference type="InParanoid" id="A0A1W0VX50"/>
<keyword evidence="2" id="KW-1185">Reference proteome</keyword>
<sequence length="119" mass="13721">MRRQRIYASSTTISKCSCSSSRRRRSSFLPVSSSVPLPPLLVFASSSIVPLPPRRRAAGIPLPPRQRAARWRQRRHLIWILSSDCEPTWRSTWTYVLTWRDSRSTTVPVRQLLSTIFAI</sequence>
<dbReference type="EMBL" id="CM000762">
    <property type="protein sequence ID" value="OQU86718.1"/>
    <property type="molecule type" value="Genomic_DNA"/>
</dbReference>
<reference evidence="2" key="2">
    <citation type="journal article" date="2018" name="Plant J.">
        <title>The Sorghum bicolor reference genome: improved assembly, gene annotations, a transcriptome atlas, and signatures of genome organization.</title>
        <authorList>
            <person name="McCormick R.F."/>
            <person name="Truong S.K."/>
            <person name="Sreedasyam A."/>
            <person name="Jenkins J."/>
            <person name="Shu S."/>
            <person name="Sims D."/>
            <person name="Kennedy M."/>
            <person name="Amirebrahimi M."/>
            <person name="Weers B.D."/>
            <person name="McKinley B."/>
            <person name="Mattison A."/>
            <person name="Morishige D.T."/>
            <person name="Grimwood J."/>
            <person name="Schmutz J."/>
            <person name="Mullet J.E."/>
        </authorList>
    </citation>
    <scope>NUCLEOTIDE SEQUENCE [LARGE SCALE GENOMIC DNA]</scope>
    <source>
        <strain evidence="2">cv. BTx623</strain>
    </source>
</reference>
<proteinExistence type="predicted"/>
<organism evidence="1 2">
    <name type="scientific">Sorghum bicolor</name>
    <name type="common">Sorghum</name>
    <name type="synonym">Sorghum vulgare</name>
    <dbReference type="NCBI Taxonomy" id="4558"/>
    <lineage>
        <taxon>Eukaryota</taxon>
        <taxon>Viridiplantae</taxon>
        <taxon>Streptophyta</taxon>
        <taxon>Embryophyta</taxon>
        <taxon>Tracheophyta</taxon>
        <taxon>Spermatophyta</taxon>
        <taxon>Magnoliopsida</taxon>
        <taxon>Liliopsida</taxon>
        <taxon>Poales</taxon>
        <taxon>Poaceae</taxon>
        <taxon>PACMAD clade</taxon>
        <taxon>Panicoideae</taxon>
        <taxon>Andropogonodae</taxon>
        <taxon>Andropogoneae</taxon>
        <taxon>Sorghinae</taxon>
        <taxon>Sorghum</taxon>
    </lineage>
</organism>
<evidence type="ECO:0000313" key="1">
    <source>
        <dbReference type="EMBL" id="OQU86718.1"/>
    </source>
</evidence>